<evidence type="ECO:0000313" key="4">
    <source>
        <dbReference type="Proteomes" id="UP000649799"/>
    </source>
</evidence>
<evidence type="ECO:0000313" key="3">
    <source>
        <dbReference type="EMBL" id="NHE59686.1"/>
    </source>
</evidence>
<dbReference type="Proteomes" id="UP000649799">
    <property type="component" value="Unassembled WGS sequence"/>
</dbReference>
<evidence type="ECO:0008006" key="5">
    <source>
        <dbReference type="Google" id="ProtNLM"/>
    </source>
</evidence>
<sequence>MKRTLSILSLVFLMGSCALFQPRIPYQLGMSESKFLRQNKDAVISQLNNEKKVYRINKDERFYLLATFENDVLVSLEEKELTPQWPQQRMMDPNNPNYNNNRYQNQPNEEGPNRN</sequence>
<accession>A0ABX0HHU4</accession>
<feature type="signal peptide" evidence="2">
    <location>
        <begin position="1"/>
        <end position="20"/>
    </location>
</feature>
<keyword evidence="4" id="KW-1185">Reference proteome</keyword>
<feature type="region of interest" description="Disordered" evidence="1">
    <location>
        <begin position="83"/>
        <end position="115"/>
    </location>
</feature>
<protein>
    <recommendedName>
        <fullName evidence="5">Lipoprotein</fullName>
    </recommendedName>
</protein>
<proteinExistence type="predicted"/>
<dbReference type="RefSeq" id="WP_166151318.1">
    <property type="nucleotide sequence ID" value="NZ_JAANYN010000016.1"/>
</dbReference>
<evidence type="ECO:0000256" key="1">
    <source>
        <dbReference type="SAM" id="MobiDB-lite"/>
    </source>
</evidence>
<feature type="compositionally biased region" description="Low complexity" evidence="1">
    <location>
        <begin position="93"/>
        <end position="108"/>
    </location>
</feature>
<dbReference type="PROSITE" id="PS51257">
    <property type="entry name" value="PROKAR_LIPOPROTEIN"/>
    <property type="match status" value="1"/>
</dbReference>
<keyword evidence="2" id="KW-0732">Signal</keyword>
<comment type="caution">
    <text evidence="3">The sequence shown here is derived from an EMBL/GenBank/DDBJ whole genome shotgun (WGS) entry which is preliminary data.</text>
</comment>
<feature type="chain" id="PRO_5046442620" description="Lipoprotein" evidence="2">
    <location>
        <begin position="21"/>
        <end position="115"/>
    </location>
</feature>
<evidence type="ECO:0000256" key="2">
    <source>
        <dbReference type="SAM" id="SignalP"/>
    </source>
</evidence>
<gene>
    <name evidence="3" type="ORF">G9Q97_23005</name>
</gene>
<organism evidence="3 4">
    <name type="scientific">Cyclobacterium plantarum</name>
    <dbReference type="NCBI Taxonomy" id="2716263"/>
    <lineage>
        <taxon>Bacteria</taxon>
        <taxon>Pseudomonadati</taxon>
        <taxon>Bacteroidota</taxon>
        <taxon>Cytophagia</taxon>
        <taxon>Cytophagales</taxon>
        <taxon>Cyclobacteriaceae</taxon>
        <taxon>Cyclobacterium</taxon>
    </lineage>
</organism>
<reference evidence="3 4" key="1">
    <citation type="submission" date="2020-03" db="EMBL/GenBank/DDBJ databases">
        <title>Cyclobacterium plantarum sp. nov., a marine bacterium isolated from a coastal-marine wetland.</title>
        <authorList>
            <person name="Sanchez-Porro C."/>
            <person name="Ventosa A."/>
            <person name="Amoozegar M."/>
        </authorList>
    </citation>
    <scope>NUCLEOTIDE SEQUENCE [LARGE SCALE GENOMIC DNA]</scope>
    <source>
        <strain evidence="3 4">GBPx2</strain>
    </source>
</reference>
<name>A0ABX0HHU4_9BACT</name>
<dbReference type="EMBL" id="JAANYN010000016">
    <property type="protein sequence ID" value="NHE59686.1"/>
    <property type="molecule type" value="Genomic_DNA"/>
</dbReference>